<gene>
    <name evidence="2" type="ORF">E3N88_36664</name>
</gene>
<keyword evidence="3" id="KW-1185">Reference proteome</keyword>
<comment type="caution">
    <text evidence="2">The sequence shown here is derived from an EMBL/GenBank/DDBJ whole genome shotgun (WGS) entry which is preliminary data.</text>
</comment>
<evidence type="ECO:0000313" key="2">
    <source>
        <dbReference type="EMBL" id="KAD3068784.1"/>
    </source>
</evidence>
<dbReference type="Proteomes" id="UP000326396">
    <property type="component" value="Linkage Group LG7"/>
</dbReference>
<protein>
    <submittedName>
        <fullName evidence="2">Uncharacterized protein</fullName>
    </submittedName>
</protein>
<organism evidence="2 3">
    <name type="scientific">Mikania micrantha</name>
    <name type="common">bitter vine</name>
    <dbReference type="NCBI Taxonomy" id="192012"/>
    <lineage>
        <taxon>Eukaryota</taxon>
        <taxon>Viridiplantae</taxon>
        <taxon>Streptophyta</taxon>
        <taxon>Embryophyta</taxon>
        <taxon>Tracheophyta</taxon>
        <taxon>Spermatophyta</taxon>
        <taxon>Magnoliopsida</taxon>
        <taxon>eudicotyledons</taxon>
        <taxon>Gunneridae</taxon>
        <taxon>Pentapetalae</taxon>
        <taxon>asterids</taxon>
        <taxon>campanulids</taxon>
        <taxon>Asterales</taxon>
        <taxon>Asteraceae</taxon>
        <taxon>Asteroideae</taxon>
        <taxon>Heliantheae alliance</taxon>
        <taxon>Eupatorieae</taxon>
        <taxon>Mikania</taxon>
    </lineage>
</organism>
<accession>A0A5N6M4A7</accession>
<proteinExistence type="predicted"/>
<dbReference type="AlphaFoldDB" id="A0A5N6M4A7"/>
<sequence length="154" mass="17574">MPAASVTYRRGWQRGSSRTSTALVRHDFVFAIPGAYELRFAHGFRLRSRFFKLFPMVIISRPKEFKIFDLLFNAIFDLVYLEIGASFRDFAYTHSLHFRVMILDMKSFRSSSATPSLNPSSRPQDHPYPSMHGSCHNLTPKAQPIEPSLGPGYG</sequence>
<evidence type="ECO:0000256" key="1">
    <source>
        <dbReference type="SAM" id="MobiDB-lite"/>
    </source>
</evidence>
<dbReference type="EMBL" id="SZYD01000017">
    <property type="protein sequence ID" value="KAD3068784.1"/>
    <property type="molecule type" value="Genomic_DNA"/>
</dbReference>
<reference evidence="2 3" key="1">
    <citation type="submission" date="2019-05" db="EMBL/GenBank/DDBJ databases">
        <title>Mikania micrantha, genome provides insights into the molecular mechanism of rapid growth.</title>
        <authorList>
            <person name="Liu B."/>
        </authorList>
    </citation>
    <scope>NUCLEOTIDE SEQUENCE [LARGE SCALE GENOMIC DNA]</scope>
    <source>
        <strain evidence="2">NLD-2019</strain>
        <tissue evidence="2">Leaf</tissue>
    </source>
</reference>
<name>A0A5N6M4A7_9ASTR</name>
<evidence type="ECO:0000313" key="3">
    <source>
        <dbReference type="Proteomes" id="UP000326396"/>
    </source>
</evidence>
<feature type="region of interest" description="Disordered" evidence="1">
    <location>
        <begin position="113"/>
        <end position="154"/>
    </location>
</feature>